<evidence type="ECO:0000256" key="8">
    <source>
        <dbReference type="ARBA" id="ARBA00023170"/>
    </source>
</evidence>
<dbReference type="PROSITE" id="PS51030">
    <property type="entry name" value="NUCLEAR_REC_DBD_2"/>
    <property type="match status" value="1"/>
</dbReference>
<proteinExistence type="inferred from homology"/>
<keyword evidence="10" id="KW-0472">Membrane</keyword>
<feature type="domain" description="Nuclear receptor" evidence="11">
    <location>
        <begin position="18"/>
        <end position="95"/>
    </location>
</feature>
<keyword evidence="8" id="KW-0675">Receptor</keyword>
<evidence type="ECO:0000256" key="9">
    <source>
        <dbReference type="ARBA" id="ARBA00023242"/>
    </source>
</evidence>
<dbReference type="Pfam" id="PF00104">
    <property type="entry name" value="Hormone_recep"/>
    <property type="match status" value="1"/>
</dbReference>
<dbReference type="SUPFAM" id="SSF57716">
    <property type="entry name" value="Glucocorticoid receptor-like (DNA-binding domain)"/>
    <property type="match status" value="1"/>
</dbReference>
<dbReference type="SMART" id="SM00399">
    <property type="entry name" value="ZnF_C4"/>
    <property type="match status" value="1"/>
</dbReference>
<evidence type="ECO:0000313" key="13">
    <source>
        <dbReference type="EMBL" id="CAD2172396.1"/>
    </source>
</evidence>
<dbReference type="PANTHER" id="PTHR24083">
    <property type="entry name" value="NUCLEAR HORMONE RECEPTOR"/>
    <property type="match status" value="1"/>
</dbReference>
<dbReference type="Proteomes" id="UP000580250">
    <property type="component" value="Unassembled WGS sequence"/>
</dbReference>
<reference evidence="13 14" key="1">
    <citation type="submission" date="2020-08" db="EMBL/GenBank/DDBJ databases">
        <authorList>
            <person name="Koutsovoulos G."/>
            <person name="Danchin GJ E."/>
        </authorList>
    </citation>
    <scope>NUCLEOTIDE SEQUENCE [LARGE SCALE GENOMIC DNA]</scope>
</reference>
<organism evidence="13 14">
    <name type="scientific">Meloidogyne enterolobii</name>
    <name type="common">Root-knot nematode worm</name>
    <name type="synonym">Meloidogyne mayaguensis</name>
    <dbReference type="NCBI Taxonomy" id="390850"/>
    <lineage>
        <taxon>Eukaryota</taxon>
        <taxon>Metazoa</taxon>
        <taxon>Ecdysozoa</taxon>
        <taxon>Nematoda</taxon>
        <taxon>Chromadorea</taxon>
        <taxon>Rhabditida</taxon>
        <taxon>Tylenchina</taxon>
        <taxon>Tylenchomorpha</taxon>
        <taxon>Tylenchoidea</taxon>
        <taxon>Meloidogynidae</taxon>
        <taxon>Meloidogyninae</taxon>
        <taxon>Meloidogyne</taxon>
    </lineage>
</organism>
<dbReference type="Pfam" id="PF00105">
    <property type="entry name" value="zf-C4"/>
    <property type="match status" value="1"/>
</dbReference>
<dbReference type="InterPro" id="IPR013088">
    <property type="entry name" value="Znf_NHR/GATA"/>
</dbReference>
<gene>
    <name evidence="13" type="ORF">MENT_LOCUS23945</name>
</gene>
<evidence type="ECO:0000256" key="6">
    <source>
        <dbReference type="ARBA" id="ARBA00023125"/>
    </source>
</evidence>
<name>A0A6V7VBN4_MELEN</name>
<dbReference type="OrthoDB" id="9984314at2759"/>
<evidence type="ECO:0000256" key="1">
    <source>
        <dbReference type="ARBA" id="ARBA00005993"/>
    </source>
</evidence>
<dbReference type="InterPro" id="IPR001628">
    <property type="entry name" value="Znf_hrmn_rcpt"/>
</dbReference>
<keyword evidence="5" id="KW-0805">Transcription regulation</keyword>
<comment type="similarity">
    <text evidence="1">Belongs to the nuclear hormone receptor family.</text>
</comment>
<keyword evidence="9" id="KW-0539">Nucleus</keyword>
<keyword evidence="2" id="KW-0479">Metal-binding</keyword>
<evidence type="ECO:0000313" key="14">
    <source>
        <dbReference type="Proteomes" id="UP000580250"/>
    </source>
</evidence>
<dbReference type="PROSITE" id="PS51843">
    <property type="entry name" value="NR_LBD"/>
    <property type="match status" value="1"/>
</dbReference>
<evidence type="ECO:0000256" key="3">
    <source>
        <dbReference type="ARBA" id="ARBA00022771"/>
    </source>
</evidence>
<evidence type="ECO:0000256" key="2">
    <source>
        <dbReference type="ARBA" id="ARBA00022723"/>
    </source>
</evidence>
<dbReference type="PRINTS" id="PR00047">
    <property type="entry name" value="STROIDFINGER"/>
</dbReference>
<dbReference type="Gene3D" id="1.10.565.10">
    <property type="entry name" value="Retinoid X Receptor"/>
    <property type="match status" value="1"/>
</dbReference>
<dbReference type="InterPro" id="IPR050274">
    <property type="entry name" value="Nuclear_hormone_rcpt_NR2"/>
</dbReference>
<accession>A0A6V7VBN4</accession>
<evidence type="ECO:0000256" key="4">
    <source>
        <dbReference type="ARBA" id="ARBA00022833"/>
    </source>
</evidence>
<comment type="caution">
    <text evidence="13">The sequence shown here is derived from an EMBL/GenBank/DDBJ whole genome shotgun (WGS) entry which is preliminary data.</text>
</comment>
<keyword evidence="3" id="KW-0863">Zinc-finger</keyword>
<dbReference type="InterPro" id="IPR035500">
    <property type="entry name" value="NHR-like_dom_sf"/>
</dbReference>
<dbReference type="InterPro" id="IPR001723">
    <property type="entry name" value="Nuclear_hrmn_rcpt"/>
</dbReference>
<evidence type="ECO:0000256" key="5">
    <source>
        <dbReference type="ARBA" id="ARBA00023015"/>
    </source>
</evidence>
<feature type="domain" description="NR LBD" evidence="12">
    <location>
        <begin position="193"/>
        <end position="436"/>
    </location>
</feature>
<dbReference type="GO" id="GO:0003700">
    <property type="term" value="F:DNA-binding transcription factor activity"/>
    <property type="evidence" value="ECO:0007669"/>
    <property type="project" value="InterPro"/>
</dbReference>
<dbReference type="Gene3D" id="3.30.50.10">
    <property type="entry name" value="Erythroid Transcription Factor GATA-1, subunit A"/>
    <property type="match status" value="1"/>
</dbReference>
<keyword evidence="10" id="KW-0812">Transmembrane</keyword>
<dbReference type="PRINTS" id="PR00398">
    <property type="entry name" value="STRDHORMONER"/>
</dbReference>
<dbReference type="SUPFAM" id="SSF48508">
    <property type="entry name" value="Nuclear receptor ligand-binding domain"/>
    <property type="match status" value="1"/>
</dbReference>
<evidence type="ECO:0000259" key="12">
    <source>
        <dbReference type="PROSITE" id="PS51843"/>
    </source>
</evidence>
<keyword evidence="10" id="KW-1133">Transmembrane helix</keyword>
<dbReference type="GO" id="GO:0043565">
    <property type="term" value="F:sequence-specific DNA binding"/>
    <property type="evidence" value="ECO:0007669"/>
    <property type="project" value="InterPro"/>
</dbReference>
<keyword evidence="6" id="KW-0238">DNA-binding</keyword>
<dbReference type="InterPro" id="IPR000536">
    <property type="entry name" value="Nucl_hrmn_rcpt_lig-bd"/>
</dbReference>
<evidence type="ECO:0000256" key="10">
    <source>
        <dbReference type="SAM" id="Phobius"/>
    </source>
</evidence>
<feature type="transmembrane region" description="Helical" evidence="10">
    <location>
        <begin position="251"/>
        <end position="271"/>
    </location>
</feature>
<sequence length="436" mass="50402">MDIQNSLNKQKNKQLITPTKCCVCGYLASGYSYYNVVCCDGCKHFFRRCITIIENKLLKCKNDGNCEVENVPNKCKSCRFDKCLLMGMNMQTMKGNRSESLWEIKAKIEQRIRELANNGKYILGKMEENESFVDLFQLTQVNDYHQIIEYLLIIEKNASRIRNSPTNVPEWNFLCSCKSLDTLLTRKENVLSQSLEYLEKEQKAEQSLIDFLHKYGHFHMRPPTLTEDLLLIVEIAKSLPFFPKLDLNDNIYLLSTIALPLLVLVMGYYSYTKRSETIIFPCGISAIFSLRGEFYGGDLTINKLIKIVFKKSMEPFNRVKLEEEEYVLLKAIIYSHMVTNGLSQNGQKILLAEAEKYSGILLKVLQNNYGPIPGARRYTELLQLIEFCFNHAKYHSLLLNYIAFVHDRGQFHNVMPKALADLCLQINVKLPELEQL</sequence>
<evidence type="ECO:0000256" key="7">
    <source>
        <dbReference type="ARBA" id="ARBA00023163"/>
    </source>
</evidence>
<protein>
    <submittedName>
        <fullName evidence="13">Uncharacterized protein</fullName>
    </submittedName>
</protein>
<dbReference type="SMART" id="SM00430">
    <property type="entry name" value="HOLI"/>
    <property type="match status" value="1"/>
</dbReference>
<keyword evidence="4" id="KW-0862">Zinc</keyword>
<dbReference type="EMBL" id="CAJEWN010000199">
    <property type="protein sequence ID" value="CAD2172396.1"/>
    <property type="molecule type" value="Genomic_DNA"/>
</dbReference>
<evidence type="ECO:0000259" key="11">
    <source>
        <dbReference type="PROSITE" id="PS51030"/>
    </source>
</evidence>
<keyword evidence="7" id="KW-0804">Transcription</keyword>
<dbReference type="AlphaFoldDB" id="A0A6V7VBN4"/>
<dbReference type="GO" id="GO:0008270">
    <property type="term" value="F:zinc ion binding"/>
    <property type="evidence" value="ECO:0007669"/>
    <property type="project" value="UniProtKB-KW"/>
</dbReference>